<evidence type="ECO:0000313" key="2">
    <source>
        <dbReference type="EMBL" id="MFC0316347.1"/>
    </source>
</evidence>
<protein>
    <recommendedName>
        <fullName evidence="4">DUF4333 domain-containing protein</fullName>
    </recommendedName>
</protein>
<feature type="chain" id="PRO_5046555394" description="DUF4333 domain-containing protein" evidence="1">
    <location>
        <begin position="21"/>
        <end position="132"/>
    </location>
</feature>
<dbReference type="Proteomes" id="UP001589783">
    <property type="component" value="Unassembled WGS sequence"/>
</dbReference>
<evidence type="ECO:0000313" key="3">
    <source>
        <dbReference type="Proteomes" id="UP001589783"/>
    </source>
</evidence>
<comment type="caution">
    <text evidence="2">The sequence shown here is derived from an EMBL/GenBank/DDBJ whole genome shotgun (WGS) entry which is preliminary data.</text>
</comment>
<organism evidence="2 3">
    <name type="scientific">Gordonia phosphorivorans</name>
    <dbReference type="NCBI Taxonomy" id="1056982"/>
    <lineage>
        <taxon>Bacteria</taxon>
        <taxon>Bacillati</taxon>
        <taxon>Actinomycetota</taxon>
        <taxon>Actinomycetes</taxon>
        <taxon>Mycobacteriales</taxon>
        <taxon>Gordoniaceae</taxon>
        <taxon>Gordonia</taxon>
    </lineage>
</organism>
<reference evidence="2 3" key="1">
    <citation type="submission" date="2024-09" db="EMBL/GenBank/DDBJ databases">
        <authorList>
            <person name="Sun Q."/>
            <person name="Mori K."/>
        </authorList>
    </citation>
    <scope>NUCLEOTIDE SEQUENCE [LARGE SCALE GENOMIC DNA]</scope>
    <source>
        <strain evidence="2 3">CCM 7957</strain>
    </source>
</reference>
<keyword evidence="3" id="KW-1185">Reference proteome</keyword>
<gene>
    <name evidence="2" type="ORF">ACFFJD_15985</name>
</gene>
<evidence type="ECO:0008006" key="4">
    <source>
        <dbReference type="Google" id="ProtNLM"/>
    </source>
</evidence>
<dbReference type="RefSeq" id="WP_382365942.1">
    <property type="nucleotide sequence ID" value="NZ_JBHLWV010000028.1"/>
</dbReference>
<evidence type="ECO:0000256" key="1">
    <source>
        <dbReference type="SAM" id="SignalP"/>
    </source>
</evidence>
<feature type="signal peptide" evidence="1">
    <location>
        <begin position="1"/>
        <end position="20"/>
    </location>
</feature>
<dbReference type="EMBL" id="JBHLWV010000028">
    <property type="protein sequence ID" value="MFC0316347.1"/>
    <property type="molecule type" value="Genomic_DNA"/>
</dbReference>
<accession>A0ABV6HBT3</accession>
<dbReference type="PROSITE" id="PS51257">
    <property type="entry name" value="PROKAR_LIPOPROTEIN"/>
    <property type="match status" value="1"/>
</dbReference>
<proteinExistence type="predicted"/>
<sequence length="132" mass="14060">MNSRRVRQVLVAGLAGAALAVTGCSASVQVGGSPDSSKPAFSTKVSFTEKSSKLSLPKETVEEYSAKQLAKDPNNLPEIRCDGGLEGTIGYTQACQVQILGEWYPYTATVVSVVDDRINWRIVADDPASIPQ</sequence>
<keyword evidence="1" id="KW-0732">Signal</keyword>
<name>A0ABV6HBT3_9ACTN</name>